<sequence>MHSPILMFQSTQFDIVQDEDKLTNPGIFGRSLADWVAKELPAHGYQALGEVIPEDFAWCVPVAAADCELYVACANAEEGWQIYVFADCGLMARLIGRDPRAETVAGLYSAVRAILESAPGIQDLHTE</sequence>
<protein>
    <submittedName>
        <fullName evidence="1">Uncharacterized protein</fullName>
    </submittedName>
</protein>
<keyword evidence="2" id="KW-1185">Reference proteome</keyword>
<accession>A0A6N9HFP7</accession>
<dbReference type="Proteomes" id="UP000448575">
    <property type="component" value="Unassembled WGS sequence"/>
</dbReference>
<organism evidence="1 2">
    <name type="scientific">Pseudoduganella guangdongensis</name>
    <dbReference type="NCBI Taxonomy" id="2692179"/>
    <lineage>
        <taxon>Bacteria</taxon>
        <taxon>Pseudomonadati</taxon>
        <taxon>Pseudomonadota</taxon>
        <taxon>Betaproteobacteria</taxon>
        <taxon>Burkholderiales</taxon>
        <taxon>Oxalobacteraceae</taxon>
        <taxon>Telluria group</taxon>
        <taxon>Pseudoduganella</taxon>
    </lineage>
</organism>
<proteinExistence type="predicted"/>
<name>A0A6N9HFP7_9BURK</name>
<gene>
    <name evidence="1" type="ORF">GTP41_09205</name>
</gene>
<comment type="caution">
    <text evidence="1">The sequence shown here is derived from an EMBL/GenBank/DDBJ whole genome shotgun (WGS) entry which is preliminary data.</text>
</comment>
<dbReference type="RefSeq" id="WP_161025265.1">
    <property type="nucleotide sequence ID" value="NZ_WWCJ01000005.1"/>
</dbReference>
<evidence type="ECO:0000313" key="1">
    <source>
        <dbReference type="EMBL" id="MYN02276.1"/>
    </source>
</evidence>
<evidence type="ECO:0000313" key="2">
    <source>
        <dbReference type="Proteomes" id="UP000448575"/>
    </source>
</evidence>
<dbReference type="AlphaFoldDB" id="A0A6N9HFP7"/>
<dbReference type="EMBL" id="WWCJ01000005">
    <property type="protein sequence ID" value="MYN02276.1"/>
    <property type="molecule type" value="Genomic_DNA"/>
</dbReference>
<reference evidence="1 2" key="1">
    <citation type="submission" date="2019-12" db="EMBL/GenBank/DDBJ databases">
        <title>Novel species isolated from a subtropical stream in China.</title>
        <authorList>
            <person name="Lu H."/>
        </authorList>
    </citation>
    <scope>NUCLEOTIDE SEQUENCE [LARGE SCALE GENOMIC DNA]</scope>
    <source>
        <strain evidence="1 2">DS3</strain>
    </source>
</reference>